<feature type="binding site" evidence="10">
    <location>
        <position position="189"/>
    </location>
    <ligand>
        <name>biotin</name>
        <dbReference type="ChEBI" id="CHEBI:57586"/>
    </ligand>
</feature>
<dbReference type="Pfam" id="PF08279">
    <property type="entry name" value="HTH_11"/>
    <property type="match status" value="1"/>
</dbReference>
<dbReference type="AlphaFoldDB" id="A0A432Z4C8"/>
<feature type="binding site" evidence="10">
    <location>
        <position position="118"/>
    </location>
    <ligand>
        <name>biotin</name>
        <dbReference type="ChEBI" id="CHEBI:57586"/>
    </ligand>
</feature>
<evidence type="ECO:0000256" key="9">
    <source>
        <dbReference type="ARBA" id="ARBA00047846"/>
    </source>
</evidence>
<feature type="binding site" evidence="10">
    <location>
        <begin position="93"/>
        <end position="95"/>
    </location>
    <ligand>
        <name>biotin</name>
        <dbReference type="ChEBI" id="CHEBI:57586"/>
    </ligand>
</feature>
<dbReference type="NCBIfam" id="NF008847">
    <property type="entry name" value="PRK11886.1-2"/>
    <property type="match status" value="1"/>
</dbReference>
<evidence type="ECO:0000259" key="11">
    <source>
        <dbReference type="PROSITE" id="PS51733"/>
    </source>
</evidence>
<comment type="catalytic activity">
    <reaction evidence="9 10">
        <text>biotin + L-lysyl-[protein] + ATP = N(6)-biotinyl-L-lysyl-[protein] + AMP + diphosphate + H(+)</text>
        <dbReference type="Rhea" id="RHEA:11756"/>
        <dbReference type="Rhea" id="RHEA-COMP:9752"/>
        <dbReference type="Rhea" id="RHEA-COMP:10505"/>
        <dbReference type="ChEBI" id="CHEBI:15378"/>
        <dbReference type="ChEBI" id="CHEBI:29969"/>
        <dbReference type="ChEBI" id="CHEBI:30616"/>
        <dbReference type="ChEBI" id="CHEBI:33019"/>
        <dbReference type="ChEBI" id="CHEBI:57586"/>
        <dbReference type="ChEBI" id="CHEBI:83144"/>
        <dbReference type="ChEBI" id="CHEBI:456215"/>
        <dbReference type="EC" id="6.3.4.15"/>
    </reaction>
</comment>
<keyword evidence="13" id="KW-1185">Reference proteome</keyword>
<dbReference type="CDD" id="cd00090">
    <property type="entry name" value="HTH_ARSR"/>
    <property type="match status" value="1"/>
</dbReference>
<name>A0A432Z4C8_9GAMM</name>
<evidence type="ECO:0000256" key="3">
    <source>
        <dbReference type="ARBA" id="ARBA00022741"/>
    </source>
</evidence>
<reference evidence="12 13" key="1">
    <citation type="journal article" date="2011" name="Front. Microbiol.">
        <title>Genomic signatures of strain selection and enhancement in Bacillus atrophaeus var. globigii, a historical biowarfare simulant.</title>
        <authorList>
            <person name="Gibbons H.S."/>
            <person name="Broomall S.M."/>
            <person name="McNew L.A."/>
            <person name="Daligault H."/>
            <person name="Chapman C."/>
            <person name="Bruce D."/>
            <person name="Karavis M."/>
            <person name="Krepps M."/>
            <person name="McGregor P.A."/>
            <person name="Hong C."/>
            <person name="Park K.H."/>
            <person name="Akmal A."/>
            <person name="Feldman A."/>
            <person name="Lin J.S."/>
            <person name="Chang W.E."/>
            <person name="Higgs B.W."/>
            <person name="Demirev P."/>
            <person name="Lindquist J."/>
            <person name="Liem A."/>
            <person name="Fochler E."/>
            <person name="Read T.D."/>
            <person name="Tapia R."/>
            <person name="Johnson S."/>
            <person name="Bishop-Lilly K.A."/>
            <person name="Detter C."/>
            <person name="Han C."/>
            <person name="Sozhamannan S."/>
            <person name="Rosenzweig C.N."/>
            <person name="Skowronski E.W."/>
        </authorList>
    </citation>
    <scope>NUCLEOTIDE SEQUENCE [LARGE SCALE GENOMIC DNA]</scope>
    <source>
        <strain evidence="12 13">CL-SP19</strain>
    </source>
</reference>
<dbReference type="InterPro" id="IPR030855">
    <property type="entry name" value="Bifunct_BirA"/>
</dbReference>
<dbReference type="InterPro" id="IPR008988">
    <property type="entry name" value="Transcriptional_repressor_C"/>
</dbReference>
<evidence type="ECO:0000313" key="13">
    <source>
        <dbReference type="Proteomes" id="UP000287908"/>
    </source>
</evidence>
<feature type="DNA-binding region" description="H-T-H motif" evidence="10">
    <location>
        <begin position="24"/>
        <end position="43"/>
    </location>
</feature>
<comment type="caution">
    <text evidence="12">The sequence shown here is derived from an EMBL/GenBank/DDBJ whole genome shotgun (WGS) entry which is preliminary data.</text>
</comment>
<dbReference type="CDD" id="cd16442">
    <property type="entry name" value="BPL"/>
    <property type="match status" value="1"/>
</dbReference>
<dbReference type="Gene3D" id="1.10.10.10">
    <property type="entry name" value="Winged helix-like DNA-binding domain superfamily/Winged helix DNA-binding domain"/>
    <property type="match status" value="1"/>
</dbReference>
<accession>A0A432Z4C8</accession>
<evidence type="ECO:0000256" key="8">
    <source>
        <dbReference type="ARBA" id="ARBA00023267"/>
    </source>
</evidence>
<dbReference type="PANTHER" id="PTHR12835:SF5">
    <property type="entry name" value="BIOTIN--PROTEIN LIGASE"/>
    <property type="match status" value="1"/>
</dbReference>
<dbReference type="InterPro" id="IPR036390">
    <property type="entry name" value="WH_DNA-bd_sf"/>
</dbReference>
<evidence type="ECO:0000313" key="12">
    <source>
        <dbReference type="EMBL" id="RUO72746.1"/>
    </source>
</evidence>
<evidence type="ECO:0000256" key="5">
    <source>
        <dbReference type="ARBA" id="ARBA00023015"/>
    </source>
</evidence>
<proteinExistence type="inferred from homology"/>
<keyword evidence="2 10" id="KW-0436">Ligase</keyword>
<organism evidence="12 13">
    <name type="scientific">Idiomarina seosinensis</name>
    <dbReference type="NCBI Taxonomy" id="281739"/>
    <lineage>
        <taxon>Bacteria</taxon>
        <taxon>Pseudomonadati</taxon>
        <taxon>Pseudomonadota</taxon>
        <taxon>Gammaproteobacteria</taxon>
        <taxon>Alteromonadales</taxon>
        <taxon>Idiomarinaceae</taxon>
        <taxon>Idiomarina</taxon>
    </lineage>
</organism>
<dbReference type="Proteomes" id="UP000287908">
    <property type="component" value="Unassembled WGS sequence"/>
</dbReference>
<dbReference type="NCBIfam" id="TIGR00122">
    <property type="entry name" value="birA_repr_reg"/>
    <property type="match status" value="1"/>
</dbReference>
<dbReference type="EC" id="6.3.4.15" evidence="10"/>
<dbReference type="GO" id="GO:0003677">
    <property type="term" value="F:DNA binding"/>
    <property type="evidence" value="ECO:0007669"/>
    <property type="project" value="UniProtKB-UniRule"/>
</dbReference>
<dbReference type="OrthoDB" id="9807064at2"/>
<dbReference type="InterPro" id="IPR013196">
    <property type="entry name" value="HTH_11"/>
</dbReference>
<dbReference type="InterPro" id="IPR004143">
    <property type="entry name" value="BPL_LPL_catalytic"/>
</dbReference>
<dbReference type="SUPFAM" id="SSF46785">
    <property type="entry name" value="Winged helix' DNA-binding domain"/>
    <property type="match status" value="1"/>
</dbReference>
<dbReference type="GO" id="GO:0004077">
    <property type="term" value="F:biotin--[biotin carboxyl-carrier protein] ligase activity"/>
    <property type="evidence" value="ECO:0007669"/>
    <property type="project" value="UniProtKB-UniRule"/>
</dbReference>
<keyword evidence="8 10" id="KW-0092">Biotin</keyword>
<dbReference type="RefSeq" id="WP_126785592.1">
    <property type="nucleotide sequence ID" value="NZ_PIQF01000005.1"/>
</dbReference>
<protein>
    <recommendedName>
        <fullName evidence="10">Bifunctional ligase/repressor BirA</fullName>
    </recommendedName>
    <alternativeName>
        <fullName evidence="10">Biotin operon repressor</fullName>
    </alternativeName>
    <alternativeName>
        <fullName evidence="10">Biotin--[acetyl-CoA-carboxylase] ligase</fullName>
        <ecNumber evidence="10">6.3.4.15</ecNumber>
    </alternativeName>
    <alternativeName>
        <fullName evidence="10">Biotin--protein ligase</fullName>
    </alternativeName>
    <alternativeName>
        <fullName evidence="10">Biotin-[acetyl-CoA carboxylase] synthetase</fullName>
    </alternativeName>
</protein>
<dbReference type="InterPro" id="IPR036388">
    <property type="entry name" value="WH-like_DNA-bd_sf"/>
</dbReference>
<dbReference type="EMBL" id="PIQF01000005">
    <property type="protein sequence ID" value="RUO72746.1"/>
    <property type="molecule type" value="Genomic_DNA"/>
</dbReference>
<dbReference type="GO" id="GO:0005737">
    <property type="term" value="C:cytoplasm"/>
    <property type="evidence" value="ECO:0007669"/>
    <property type="project" value="TreeGrafter"/>
</dbReference>
<dbReference type="InterPro" id="IPR003142">
    <property type="entry name" value="BPL_C"/>
</dbReference>
<keyword evidence="1 10" id="KW-0678">Repressor</keyword>
<dbReference type="NCBIfam" id="TIGR00121">
    <property type="entry name" value="birA_ligase"/>
    <property type="match status" value="1"/>
</dbReference>
<keyword evidence="6 10" id="KW-0238">DNA-binding</keyword>
<dbReference type="Pfam" id="PF03099">
    <property type="entry name" value="BPL_LplA_LipB"/>
    <property type="match status" value="1"/>
</dbReference>
<dbReference type="Pfam" id="PF02237">
    <property type="entry name" value="BPL_C"/>
    <property type="match status" value="1"/>
</dbReference>
<keyword evidence="3 10" id="KW-0547">Nucleotide-binding</keyword>
<dbReference type="SUPFAM" id="SSF55681">
    <property type="entry name" value="Class II aaRS and biotin synthetases"/>
    <property type="match status" value="1"/>
</dbReference>
<evidence type="ECO:0000256" key="2">
    <source>
        <dbReference type="ARBA" id="ARBA00022598"/>
    </source>
</evidence>
<dbReference type="PANTHER" id="PTHR12835">
    <property type="entry name" value="BIOTIN PROTEIN LIGASE"/>
    <property type="match status" value="1"/>
</dbReference>
<evidence type="ECO:0000256" key="10">
    <source>
        <dbReference type="HAMAP-Rule" id="MF_00978"/>
    </source>
</evidence>
<dbReference type="InterPro" id="IPR004408">
    <property type="entry name" value="Biotin_CoA_COase_ligase"/>
</dbReference>
<keyword evidence="4 10" id="KW-0067">ATP-binding</keyword>
<sequence>MTRQENFRINDVLELLADGGFHSGQKLGEALGVSRAAVNQHVHKLIELGVDIYSVQGKGYRLAKPIELLQLHKIASAAKVDPQRIAVKPVVGSTNDEIKNDLLSVTLNPGYGLFSEAQTAGRGRRGKSWHSPFGSNLYISIYWPLNEGINRAMGLSLAVGIAVAEGLIELGMEDVGLKWPNDVYVAGHKIAGILVDIESCYDGSASCVIGIGVNVNMPDSVGQKIDQLWTDVAKQLTGQWSRNEIAGVIYRHVIEQLTLFSAEGLETMRKRWAELDVFINRSVKLLMGERIVQGTCRGIDENGAILIESDNNIVRYFGGEISLRAAT</sequence>
<dbReference type="InterPro" id="IPR011991">
    <property type="entry name" value="ArsR-like_HTH"/>
</dbReference>
<gene>
    <name evidence="10" type="primary">birA</name>
    <name evidence="12" type="ORF">CWI81_12220</name>
</gene>
<dbReference type="GO" id="GO:0006355">
    <property type="term" value="P:regulation of DNA-templated transcription"/>
    <property type="evidence" value="ECO:0007669"/>
    <property type="project" value="UniProtKB-UniRule"/>
</dbReference>
<dbReference type="GO" id="GO:0005524">
    <property type="term" value="F:ATP binding"/>
    <property type="evidence" value="ECO:0007669"/>
    <property type="project" value="UniProtKB-UniRule"/>
</dbReference>
<keyword evidence="5 10" id="KW-0805">Transcription regulation</keyword>
<evidence type="ECO:0000256" key="7">
    <source>
        <dbReference type="ARBA" id="ARBA00023163"/>
    </source>
</evidence>
<feature type="binding site" evidence="10">
    <location>
        <begin position="122"/>
        <end position="124"/>
    </location>
    <ligand>
        <name>biotin</name>
        <dbReference type="ChEBI" id="CHEBI:57586"/>
    </ligand>
</feature>
<evidence type="ECO:0000256" key="1">
    <source>
        <dbReference type="ARBA" id="ARBA00022491"/>
    </source>
</evidence>
<dbReference type="PROSITE" id="PS51733">
    <property type="entry name" value="BPL_LPL_CATALYTIC"/>
    <property type="match status" value="1"/>
</dbReference>
<dbReference type="Gene3D" id="2.30.30.100">
    <property type="match status" value="1"/>
</dbReference>
<keyword evidence="7 10" id="KW-0804">Transcription</keyword>
<dbReference type="SUPFAM" id="SSF50037">
    <property type="entry name" value="C-terminal domain of transcriptional repressors"/>
    <property type="match status" value="1"/>
</dbReference>
<dbReference type="InterPro" id="IPR004409">
    <property type="entry name" value="Biotin_operon_repress_HTH"/>
</dbReference>
<dbReference type="HAMAP" id="MF_00978">
    <property type="entry name" value="Bifunct_BirA"/>
    <property type="match status" value="1"/>
</dbReference>
<dbReference type="Gene3D" id="3.30.930.10">
    <property type="entry name" value="Bira Bifunctional Protein, Domain 2"/>
    <property type="match status" value="1"/>
</dbReference>
<dbReference type="InterPro" id="IPR045864">
    <property type="entry name" value="aa-tRNA-synth_II/BPL/LPL"/>
</dbReference>
<evidence type="ECO:0000256" key="4">
    <source>
        <dbReference type="ARBA" id="ARBA00022840"/>
    </source>
</evidence>
<evidence type="ECO:0000256" key="6">
    <source>
        <dbReference type="ARBA" id="ARBA00023125"/>
    </source>
</evidence>
<feature type="domain" description="BPL/LPL catalytic" evidence="11">
    <location>
        <begin position="77"/>
        <end position="261"/>
    </location>
</feature>
<comment type="similarity">
    <text evidence="10">Belongs to the biotin--protein ligase family.</text>
</comment>
<comment type="function">
    <text evidence="10">Acts both as a biotin--[acetyl-CoA-carboxylase] ligase and a biotin-operon repressor. In the presence of ATP, BirA activates biotin to form the BirA-biotinyl-5'-adenylate (BirA-bio-5'-AMP or holoBirA) complex. HoloBirA can either transfer the biotinyl moiety to the biotin carboxyl carrier protein (BCCP) subunit of acetyl-CoA carboxylase, or bind to the biotin operator site and inhibit transcription of the operon.</text>
</comment>